<dbReference type="AlphaFoldDB" id="A0A829HFX1"/>
<accession>A0A829HFX1</accession>
<evidence type="ECO:0000313" key="2">
    <source>
        <dbReference type="EMBL" id="EPF80167.1"/>
    </source>
</evidence>
<name>A0A829HFX1_9GAMM</name>
<feature type="signal peptide" evidence="1">
    <location>
        <begin position="1"/>
        <end position="19"/>
    </location>
</feature>
<protein>
    <submittedName>
        <fullName evidence="2">Uncharacterized protein</fullName>
    </submittedName>
</protein>
<evidence type="ECO:0000256" key="1">
    <source>
        <dbReference type="SAM" id="SignalP"/>
    </source>
</evidence>
<proteinExistence type="predicted"/>
<dbReference type="RefSeq" id="WP_016540604.1">
    <property type="nucleotide sequence ID" value="NZ_ASQH01000003.1"/>
</dbReference>
<reference evidence="2 3" key="1">
    <citation type="submission" date="2013-06" db="EMBL/GenBank/DDBJ databases">
        <title>The Genome Sequence of Acinetobacter gyllenbergii CIP 110306.</title>
        <authorList>
            <consortium name="The Broad Institute Genome Sequencing Platform"/>
            <consortium name="The Broad Institute Genome Sequencing Center for Infectious Disease"/>
            <person name="Cerqueira G."/>
            <person name="Feldgarden M."/>
            <person name="Courvalin P."/>
            <person name="Perichon B."/>
            <person name="Grillot-Courvalin C."/>
            <person name="Clermont D."/>
            <person name="Rocha E."/>
            <person name="Yoon E.-J."/>
            <person name="Nemec A."/>
            <person name="Young S.K."/>
            <person name="Zeng Q."/>
            <person name="Gargeya S."/>
            <person name="Fitzgerald M."/>
            <person name="Abouelleil A."/>
            <person name="Alvarado L."/>
            <person name="Berlin A.M."/>
            <person name="Chapman S.B."/>
            <person name="Dewar J."/>
            <person name="Goldberg J."/>
            <person name="Griggs A."/>
            <person name="Gujja S."/>
            <person name="Hansen M."/>
            <person name="Howarth C."/>
            <person name="Imamovic A."/>
            <person name="Larimer J."/>
            <person name="McCowan C."/>
            <person name="Murphy C."/>
            <person name="Pearson M."/>
            <person name="Priest M."/>
            <person name="Roberts A."/>
            <person name="Saif S."/>
            <person name="Shea T."/>
            <person name="Sykes S."/>
            <person name="Wortman J."/>
            <person name="Nusbaum C."/>
            <person name="Birren B."/>
        </authorList>
    </citation>
    <scope>NUCLEOTIDE SEQUENCE [LARGE SCALE GENOMIC DNA]</scope>
    <source>
        <strain evidence="2 3">CIP 110306</strain>
    </source>
</reference>
<comment type="caution">
    <text evidence="2">The sequence shown here is derived from an EMBL/GenBank/DDBJ whole genome shotgun (WGS) entry which is preliminary data.</text>
</comment>
<organism evidence="2 3">
    <name type="scientific">Acinetobacter gyllenbergii CIP 110306 = MTCC 11365</name>
    <dbReference type="NCBI Taxonomy" id="1217657"/>
    <lineage>
        <taxon>Bacteria</taxon>
        <taxon>Pseudomonadati</taxon>
        <taxon>Pseudomonadota</taxon>
        <taxon>Gammaproteobacteria</taxon>
        <taxon>Moraxellales</taxon>
        <taxon>Moraxellaceae</taxon>
        <taxon>Acinetobacter</taxon>
    </lineage>
</organism>
<keyword evidence="3" id="KW-1185">Reference proteome</keyword>
<dbReference type="Proteomes" id="UP000014523">
    <property type="component" value="Unassembled WGS sequence"/>
</dbReference>
<dbReference type="EMBL" id="ATGG01000017">
    <property type="protein sequence ID" value="EPF80167.1"/>
    <property type="molecule type" value="Genomic_DNA"/>
</dbReference>
<keyword evidence="1" id="KW-0732">Signal</keyword>
<gene>
    <name evidence="2" type="ORF">F957_02240</name>
</gene>
<evidence type="ECO:0000313" key="3">
    <source>
        <dbReference type="Proteomes" id="UP000014523"/>
    </source>
</evidence>
<feature type="chain" id="PRO_5032759192" evidence="1">
    <location>
        <begin position="20"/>
        <end position="119"/>
    </location>
</feature>
<sequence length="119" mass="13629">MKKILVFIFAISSVGISSAASIEQYANSVDKIRSAYAQDIRSFLRSLNPQISQFTPEQQAKYCQINQRYIQDMSDAIEQNRSSLPAQYASMTKQDLIKQVVESKEMQMLAKYNVQCDFK</sequence>